<name>A0A7Y0RC19_9GAMM</name>
<gene>
    <name evidence="1" type="ORF">HIU99_07640</name>
</gene>
<dbReference type="InterPro" id="IPR027417">
    <property type="entry name" value="P-loop_NTPase"/>
</dbReference>
<evidence type="ECO:0000313" key="2">
    <source>
        <dbReference type="Proteomes" id="UP000567186"/>
    </source>
</evidence>
<organism evidence="1 2">
    <name type="scientific">Marinobacter orientalis</name>
    <dbReference type="NCBI Taxonomy" id="1928859"/>
    <lineage>
        <taxon>Bacteria</taxon>
        <taxon>Pseudomonadati</taxon>
        <taxon>Pseudomonadota</taxon>
        <taxon>Gammaproteobacteria</taxon>
        <taxon>Pseudomonadales</taxon>
        <taxon>Marinobacteraceae</taxon>
        <taxon>Marinobacter</taxon>
    </lineage>
</organism>
<dbReference type="OrthoDB" id="6342351at2"/>
<dbReference type="Gene3D" id="3.40.50.300">
    <property type="entry name" value="P-loop containing nucleotide triphosphate hydrolases"/>
    <property type="match status" value="2"/>
</dbReference>
<reference evidence="1 2" key="1">
    <citation type="submission" date="2020-04" db="EMBL/GenBank/DDBJ databases">
        <title>Marinobacter oceani sp. nov., isolated from marine solar saltern.</title>
        <authorList>
            <person name="Chen X.-Y."/>
        </authorList>
    </citation>
    <scope>NUCLEOTIDE SEQUENCE [LARGE SCALE GENOMIC DNA]</scope>
    <source>
        <strain evidence="1 2">W62</strain>
    </source>
</reference>
<sequence>MSLKDKPLLVLNGVDLKPLHGQYAKVSGNSDNYASIYKGLQRPVIITFDDANRHLITLGATGSRKSTSIQGPATVGLIESGCPGMIIDVKRECRHLADKYPDQVIVIGADDDAEPYNLIEGMSDAQFSAFLDDIRPKSREPYWGSLGLQDAQFIRRTYRVMGQEPTLAQIADALSAPKKFVSEFDPFMRWAESLPADYLQLLNAVLSNAFSVLGMGRSELLGIDPPGIEEIQRQYTWQTAGLISALVPFSADANLRNKFSPKPVSEPDDEQDQIRGFCMEDLLYRDRKVLLLDLPVDSFGKSAHIISKLLRIRMIATITGFQGHKEIGCGDTFYTFFAADEYQHLINIDQDSAAGGLYDDTTFFDRCRGYGHINLVATQSVSALSAKVPSTQRGEALDCLLQNIGTVIAFSSSDSQTDQLLRGRVAEADGTHISSVVRSDLSAGQAFVIGRNLRCHNNATLVARIQASVVAGVPYMSRYFEGMPAPAKQPVFSSQHELFVNPYRKQEATPPASGTVAMKRSFRQNRDELLIALETAQGLEKVCDGLLMEDARYRVSLKGELIGEHASIWQPGLFLVVSSQGSDEWRFSLPLTLVMPRVVNFMPVWGKHRSWKSVTEDDEGETINQTRSSQEMEIVVLDDAEYSGDHSLVEFRTESAVFRLPFNYWKEICRALGRLEGEYREVCLKASVEKDDPFDAFDVFDDYSEGD</sequence>
<dbReference type="SUPFAM" id="SSF52540">
    <property type="entry name" value="P-loop containing nucleoside triphosphate hydrolases"/>
    <property type="match status" value="1"/>
</dbReference>
<keyword evidence="2" id="KW-1185">Reference proteome</keyword>
<dbReference type="AlphaFoldDB" id="A0A7Y0RC19"/>
<dbReference type="RefSeq" id="WP_135955889.1">
    <property type="nucleotide sequence ID" value="NZ_JABCKY010000001.1"/>
</dbReference>
<proteinExistence type="predicted"/>
<evidence type="ECO:0000313" key="1">
    <source>
        <dbReference type="EMBL" id="NMT63471.1"/>
    </source>
</evidence>
<accession>A0A7Y0RC19</accession>
<protein>
    <submittedName>
        <fullName evidence="1">Uncharacterized protein</fullName>
    </submittedName>
</protein>
<dbReference type="EMBL" id="JABCKY010000001">
    <property type="protein sequence ID" value="NMT63471.1"/>
    <property type="molecule type" value="Genomic_DNA"/>
</dbReference>
<dbReference type="Proteomes" id="UP000567186">
    <property type="component" value="Unassembled WGS sequence"/>
</dbReference>
<comment type="caution">
    <text evidence="1">The sequence shown here is derived from an EMBL/GenBank/DDBJ whole genome shotgun (WGS) entry which is preliminary data.</text>
</comment>